<name>A0ACB5TD76_AMBMO</name>
<reference evidence="1" key="1">
    <citation type="submission" date="2023-04" db="EMBL/GenBank/DDBJ databases">
        <title>Ambrosiozyma monospora NBRC 10751.</title>
        <authorList>
            <person name="Ichikawa N."/>
            <person name="Sato H."/>
            <person name="Tonouchi N."/>
        </authorList>
    </citation>
    <scope>NUCLEOTIDE SEQUENCE</scope>
    <source>
        <strain evidence="1">NBRC 10751</strain>
    </source>
</reference>
<sequence length="496" mass="56486">MAFNVRNTNPKALTKILDPETLPHEVIKIQSLRIPMKDGVELQAHLWIPKKAWEGDLKCGTLVEYIPYRTDVTIRRDSIRHPFYAGNGLASLRIDMRGASNSGGVLVDEYLKQEQDDALDAFDWIVKQKWSNGNIAVFGKSWGGFNGLQVAARQHPALKTIITLMSTDDRYSDDVHYRGGNLMASDMLWWGSTMFVYAPRPQDKKIAGDGWKENWLKRLETEPMVKNWVTHQTRDEYWKHGSICEDYSKVDIPVLSIGGWRDGYTNPVFRMADKLPNPESSFLVGPWVHEYPEMAEPAPKIGYQQLSLAWFKKYLYPEEKSDFSLPRLTAYVQDPSTIEDSYFYREGKWVSLADPREKKSTSLFFNEGQTLTKEAAKSELTNSFSGDLSHGLFRGTWCPFGFKGDFPADQRYEDSKCLCFDSEEITEDIELLGQPVVKFTVSSDKPLANVSVRLVDIYPDSGDHVLISWGSLNLTHRNSHEFPEPLKPAQGGSLDM</sequence>
<keyword evidence="2" id="KW-1185">Reference proteome</keyword>
<accession>A0ACB5TD76</accession>
<proteinExistence type="predicted"/>
<evidence type="ECO:0000313" key="1">
    <source>
        <dbReference type="EMBL" id="GME85623.1"/>
    </source>
</evidence>
<protein>
    <submittedName>
        <fullName evidence="1">Unnamed protein product</fullName>
    </submittedName>
</protein>
<dbReference type="EMBL" id="BSXS01006485">
    <property type="protein sequence ID" value="GME85623.1"/>
    <property type="molecule type" value="Genomic_DNA"/>
</dbReference>
<gene>
    <name evidence="1" type="ORF">Amon02_000769000</name>
</gene>
<comment type="caution">
    <text evidence="1">The sequence shown here is derived from an EMBL/GenBank/DDBJ whole genome shotgun (WGS) entry which is preliminary data.</text>
</comment>
<organism evidence="1 2">
    <name type="scientific">Ambrosiozyma monospora</name>
    <name type="common">Yeast</name>
    <name type="synonym">Endomycopsis monosporus</name>
    <dbReference type="NCBI Taxonomy" id="43982"/>
    <lineage>
        <taxon>Eukaryota</taxon>
        <taxon>Fungi</taxon>
        <taxon>Dikarya</taxon>
        <taxon>Ascomycota</taxon>
        <taxon>Saccharomycotina</taxon>
        <taxon>Pichiomycetes</taxon>
        <taxon>Pichiales</taxon>
        <taxon>Pichiaceae</taxon>
        <taxon>Ambrosiozyma</taxon>
    </lineage>
</organism>
<evidence type="ECO:0000313" key="2">
    <source>
        <dbReference type="Proteomes" id="UP001165064"/>
    </source>
</evidence>
<dbReference type="Proteomes" id="UP001165064">
    <property type="component" value="Unassembled WGS sequence"/>
</dbReference>